<reference evidence="2" key="2">
    <citation type="journal article" date="2014" name="BMC Genomics">
        <title>A genomic perspective to assessing quality of mass-reared SIT flies used in Mediterranean fruit fly (Ceratitis capitata) eradication in California.</title>
        <authorList>
            <person name="Calla B."/>
            <person name="Hall B."/>
            <person name="Hou S."/>
            <person name="Geib S.M."/>
        </authorList>
    </citation>
    <scope>NUCLEOTIDE SEQUENCE</scope>
</reference>
<feature type="region of interest" description="Disordered" evidence="1">
    <location>
        <begin position="131"/>
        <end position="159"/>
    </location>
</feature>
<name>W8AXF1_CERCA</name>
<dbReference type="AlphaFoldDB" id="W8AXF1"/>
<sequence length="199" mass="22104">MIVVRTTLTELLLEVTNQEIAILAHEAVNAHKAKASAAQVIRKSALSSITGKLGLAAYDDSTGDESSDSDDDTNADNDPNNDSEEEIKASIRTKRRAFAKITDEIEERIAASAAREEQKLKYYTSLEKQKQEDELYKDNAGSDEDKATSTNTVSKSYDGDFGETTETKLQHSNGAFVCIQYICILPKNIRNRNKPRRKN</sequence>
<proteinExistence type="evidence at transcript level"/>
<reference evidence="2" key="1">
    <citation type="submission" date="2013-07" db="EMBL/GenBank/DDBJ databases">
        <authorList>
            <person name="Geib S."/>
        </authorList>
    </citation>
    <scope>NUCLEOTIDE SEQUENCE</scope>
</reference>
<feature type="compositionally biased region" description="Acidic residues" evidence="1">
    <location>
        <begin position="61"/>
        <end position="85"/>
    </location>
</feature>
<dbReference type="Pfam" id="PF15996">
    <property type="entry name" value="PNISR"/>
    <property type="match status" value="1"/>
</dbReference>
<feature type="region of interest" description="Disordered" evidence="1">
    <location>
        <begin position="57"/>
        <end position="88"/>
    </location>
</feature>
<protein>
    <submittedName>
        <fullName evidence="2">Uncharacterized protein</fullName>
    </submittedName>
</protein>
<dbReference type="PANTHER" id="PTHR31518">
    <property type="entry name" value="ARGININE/SERINE-RICH PROTEIN PNISR"/>
    <property type="match status" value="1"/>
</dbReference>
<dbReference type="OrthoDB" id="10065820at2759"/>
<organism evidence="2">
    <name type="scientific">Ceratitis capitata</name>
    <name type="common">Mediterranean fruit fly</name>
    <name type="synonym">Tephritis capitata</name>
    <dbReference type="NCBI Taxonomy" id="7213"/>
    <lineage>
        <taxon>Eukaryota</taxon>
        <taxon>Metazoa</taxon>
        <taxon>Ecdysozoa</taxon>
        <taxon>Arthropoda</taxon>
        <taxon>Hexapoda</taxon>
        <taxon>Insecta</taxon>
        <taxon>Pterygota</taxon>
        <taxon>Neoptera</taxon>
        <taxon>Endopterygota</taxon>
        <taxon>Diptera</taxon>
        <taxon>Brachycera</taxon>
        <taxon>Muscomorpha</taxon>
        <taxon>Tephritoidea</taxon>
        <taxon>Tephritidae</taxon>
        <taxon>Ceratitis</taxon>
        <taxon>Ceratitis</taxon>
    </lineage>
</organism>
<accession>W8AXF1</accession>
<evidence type="ECO:0000256" key="1">
    <source>
        <dbReference type="SAM" id="MobiDB-lite"/>
    </source>
</evidence>
<dbReference type="InterPro" id="IPR031937">
    <property type="entry name" value="PNISR"/>
</dbReference>
<dbReference type="EMBL" id="GAMC01017077">
    <property type="protein sequence ID" value="JAB89478.1"/>
    <property type="molecule type" value="mRNA"/>
</dbReference>
<evidence type="ECO:0000313" key="2">
    <source>
        <dbReference type="EMBL" id="JAB89478.1"/>
    </source>
</evidence>